<name>A0A238W8B7_9ACTN</name>
<reference evidence="2 3" key="1">
    <citation type="submission" date="2017-06" db="EMBL/GenBank/DDBJ databases">
        <authorList>
            <person name="Kim H.J."/>
            <person name="Triplett B.A."/>
        </authorList>
    </citation>
    <scope>NUCLEOTIDE SEQUENCE [LARGE SCALE GENOMIC DNA]</scope>
    <source>
        <strain evidence="2 3">DSM 43151</strain>
    </source>
</reference>
<dbReference type="PANTHER" id="PTHR33169">
    <property type="entry name" value="PADR-FAMILY TRANSCRIPTIONAL REGULATOR"/>
    <property type="match status" value="1"/>
</dbReference>
<dbReference type="OrthoDB" id="122286at2"/>
<protein>
    <submittedName>
        <fullName evidence="2">Transcriptional regulator PadR-like family protein</fullName>
    </submittedName>
</protein>
<feature type="domain" description="Transcription regulator PadR N-terminal" evidence="1">
    <location>
        <begin position="16"/>
        <end position="90"/>
    </location>
</feature>
<dbReference type="PANTHER" id="PTHR33169:SF13">
    <property type="entry name" value="PADR-FAMILY TRANSCRIPTIONAL REGULATOR"/>
    <property type="match status" value="1"/>
</dbReference>
<evidence type="ECO:0000313" key="2">
    <source>
        <dbReference type="EMBL" id="SNR42443.1"/>
    </source>
</evidence>
<evidence type="ECO:0000259" key="1">
    <source>
        <dbReference type="Pfam" id="PF03551"/>
    </source>
</evidence>
<dbReference type="InterPro" id="IPR052509">
    <property type="entry name" value="Metal_resp_DNA-bind_regulator"/>
</dbReference>
<keyword evidence="3" id="KW-1185">Reference proteome</keyword>
<organism evidence="2 3">
    <name type="scientific">Actinoplanes regularis</name>
    <dbReference type="NCBI Taxonomy" id="52697"/>
    <lineage>
        <taxon>Bacteria</taxon>
        <taxon>Bacillati</taxon>
        <taxon>Actinomycetota</taxon>
        <taxon>Actinomycetes</taxon>
        <taxon>Micromonosporales</taxon>
        <taxon>Micromonosporaceae</taxon>
        <taxon>Actinoplanes</taxon>
    </lineage>
</organism>
<gene>
    <name evidence="2" type="ORF">SAMN06264365_102235</name>
</gene>
<dbReference type="Gene3D" id="1.10.10.10">
    <property type="entry name" value="Winged helix-like DNA-binding domain superfamily/Winged helix DNA-binding domain"/>
    <property type="match status" value="1"/>
</dbReference>
<dbReference type="InterPro" id="IPR036388">
    <property type="entry name" value="WH-like_DNA-bd_sf"/>
</dbReference>
<dbReference type="Proteomes" id="UP000198415">
    <property type="component" value="Unassembled WGS sequence"/>
</dbReference>
<dbReference type="RefSeq" id="WP_089292074.1">
    <property type="nucleotide sequence ID" value="NZ_BOMU01000030.1"/>
</dbReference>
<accession>A0A238W8B7</accession>
<dbReference type="SUPFAM" id="SSF46785">
    <property type="entry name" value="Winged helix' DNA-binding domain"/>
    <property type="match status" value="1"/>
</dbReference>
<dbReference type="AlphaFoldDB" id="A0A238W8B7"/>
<dbReference type="InterPro" id="IPR005149">
    <property type="entry name" value="Tscrpt_reg_PadR_N"/>
</dbReference>
<dbReference type="InterPro" id="IPR036390">
    <property type="entry name" value="WH_DNA-bd_sf"/>
</dbReference>
<sequence>MRSSSRASLREPSYFVLAALLDGRLHGYAVVKRVEELSGGRVKLAAGSLYSVLDRLLGEGFVIADGEEIVNGRARRYYRLTENGQAVLAEEADRLAKAARVVHERLSNPTSPGPETGLLPTWRALPA</sequence>
<dbReference type="EMBL" id="FZNR01000002">
    <property type="protein sequence ID" value="SNR42443.1"/>
    <property type="molecule type" value="Genomic_DNA"/>
</dbReference>
<proteinExistence type="predicted"/>
<dbReference type="Pfam" id="PF03551">
    <property type="entry name" value="PadR"/>
    <property type="match status" value="1"/>
</dbReference>
<evidence type="ECO:0000313" key="3">
    <source>
        <dbReference type="Proteomes" id="UP000198415"/>
    </source>
</evidence>